<sequence>MKKLLGLFAATSLSAISVSQVVSCETKYESLTWLQEGQNKDFVKAAKLDEDGDGKLDRSYSEESSEGSWGITVKGKVLGEPIQMIGGFDGDGVFVQREVSQFFKQTKDLTGTKTEFYLITVYGSKGETSVDVYLVEVVLTNALFEIDEEDGKEYLAGGEIDLKTLNQLKVSLV</sequence>
<dbReference type="KEGG" id="schi:SCHIN_v1c10280"/>
<dbReference type="Proteomes" id="UP000323144">
    <property type="component" value="Chromosome"/>
</dbReference>
<reference evidence="1 2" key="1">
    <citation type="submission" date="2019-08" db="EMBL/GenBank/DDBJ databases">
        <title>Complete genome sequence of Spiroplasma chinense CCH (DSM 19755).</title>
        <authorList>
            <person name="Shen H.-Y."/>
            <person name="Lin Y.-C."/>
            <person name="Chou L."/>
            <person name="Kuo C.-H."/>
        </authorList>
    </citation>
    <scope>NUCLEOTIDE SEQUENCE [LARGE SCALE GENOMIC DNA]</scope>
    <source>
        <strain evidence="1 2">CCH</strain>
    </source>
</reference>
<dbReference type="RefSeq" id="WP_166508587.1">
    <property type="nucleotide sequence ID" value="NZ_CP043026.1"/>
</dbReference>
<accession>A0A5B9Y5A1</accession>
<evidence type="ECO:0000313" key="1">
    <source>
        <dbReference type="EMBL" id="QEH62221.1"/>
    </source>
</evidence>
<proteinExistence type="predicted"/>
<evidence type="ECO:0000313" key="2">
    <source>
        <dbReference type="Proteomes" id="UP000323144"/>
    </source>
</evidence>
<dbReference type="NCBIfam" id="NF038029">
    <property type="entry name" value="LP_plasma"/>
    <property type="match status" value="1"/>
</dbReference>
<dbReference type="AlphaFoldDB" id="A0A5B9Y5A1"/>
<name>A0A5B9Y5A1_9MOLU</name>
<organism evidence="1 2">
    <name type="scientific">Spiroplasma chinense</name>
    <dbReference type="NCBI Taxonomy" id="216932"/>
    <lineage>
        <taxon>Bacteria</taxon>
        <taxon>Bacillati</taxon>
        <taxon>Mycoplasmatota</taxon>
        <taxon>Mollicutes</taxon>
        <taxon>Entomoplasmatales</taxon>
        <taxon>Spiroplasmataceae</taxon>
        <taxon>Spiroplasma</taxon>
    </lineage>
</organism>
<dbReference type="InterPro" id="IPR054816">
    <property type="entry name" value="Lipoprotein_mollicutes-type_CS"/>
</dbReference>
<dbReference type="EMBL" id="CP043026">
    <property type="protein sequence ID" value="QEH62221.1"/>
    <property type="molecule type" value="Genomic_DNA"/>
</dbReference>
<keyword evidence="2" id="KW-1185">Reference proteome</keyword>
<gene>
    <name evidence="1" type="ORF">SCHIN_v1c10280</name>
</gene>
<protein>
    <submittedName>
        <fullName evidence="1">Uncharacterized protein</fullName>
    </submittedName>
</protein>